<keyword evidence="3" id="KW-1185">Reference proteome</keyword>
<dbReference type="EMBL" id="JANAWD010000067">
    <property type="protein sequence ID" value="KAJ3488432.1"/>
    <property type="molecule type" value="Genomic_DNA"/>
</dbReference>
<evidence type="ECO:0000313" key="3">
    <source>
        <dbReference type="Proteomes" id="UP001212997"/>
    </source>
</evidence>
<name>A0AAD5V7L1_9APHY</name>
<proteinExistence type="predicted"/>
<gene>
    <name evidence="2" type="ORF">NLI96_g2842</name>
</gene>
<evidence type="ECO:0000313" key="2">
    <source>
        <dbReference type="EMBL" id="KAJ3488432.1"/>
    </source>
</evidence>
<feature type="compositionally biased region" description="Low complexity" evidence="1">
    <location>
        <begin position="362"/>
        <end position="376"/>
    </location>
</feature>
<dbReference type="Proteomes" id="UP001212997">
    <property type="component" value="Unassembled WGS sequence"/>
</dbReference>
<accession>A0AAD5V7L1</accession>
<evidence type="ECO:0000256" key="1">
    <source>
        <dbReference type="SAM" id="MobiDB-lite"/>
    </source>
</evidence>
<sequence length="399" mass="44958">METLPPELHVRIFAYACMDDGAIGRSLSSVSRYIREVSSPFQWQSVSLVGHENMLTFAGLVRQTRTKRPIYHLFLSDGTPPFPRPDHVYGDSKHFHQSVELRDALRSILAFAAPTLDTLTFYSVATFLGGGASIAYLLSISYPRLTELTIRGRCTPVQLTSLSQSLGTFPHEMPSLRRLHLAIPCHGFAYGNLQEIHSFIRCVAPNVTHFRLSMLDMWGSKRVAEVLHAELAASGIVKPMLELPCLPGETSAIAIAQEVAWDVLLPKSLQLFVIQPSPTKNFYCSCCMEFRGDVDVMRVFEKLSEEADESRFLLFNRGSTACMGYGSNEAKQDWLDRMDDGTGCWKQRDEAIQEPDDDRLFSRSIPQSPPLSSSLPTKYERKSSFSTKIRKFMKKLKIF</sequence>
<organism evidence="2 3">
    <name type="scientific">Meripilus lineatus</name>
    <dbReference type="NCBI Taxonomy" id="2056292"/>
    <lineage>
        <taxon>Eukaryota</taxon>
        <taxon>Fungi</taxon>
        <taxon>Dikarya</taxon>
        <taxon>Basidiomycota</taxon>
        <taxon>Agaricomycotina</taxon>
        <taxon>Agaricomycetes</taxon>
        <taxon>Polyporales</taxon>
        <taxon>Meripilaceae</taxon>
        <taxon>Meripilus</taxon>
    </lineage>
</organism>
<feature type="region of interest" description="Disordered" evidence="1">
    <location>
        <begin position="356"/>
        <end position="378"/>
    </location>
</feature>
<protein>
    <submittedName>
        <fullName evidence="2">Uncharacterized protein</fullName>
    </submittedName>
</protein>
<comment type="caution">
    <text evidence="2">The sequence shown here is derived from an EMBL/GenBank/DDBJ whole genome shotgun (WGS) entry which is preliminary data.</text>
</comment>
<dbReference type="AlphaFoldDB" id="A0AAD5V7L1"/>
<reference evidence="2" key="1">
    <citation type="submission" date="2022-07" db="EMBL/GenBank/DDBJ databases">
        <title>Genome Sequence of Physisporinus lineatus.</title>
        <authorList>
            <person name="Buettner E."/>
        </authorList>
    </citation>
    <scope>NUCLEOTIDE SEQUENCE</scope>
    <source>
        <strain evidence="2">VT162</strain>
    </source>
</reference>